<evidence type="ECO:0000256" key="1">
    <source>
        <dbReference type="SAM" id="MobiDB-lite"/>
    </source>
</evidence>
<evidence type="ECO:0000313" key="2">
    <source>
        <dbReference type="EMBL" id="CAF9933109.1"/>
    </source>
</evidence>
<feature type="region of interest" description="Disordered" evidence="1">
    <location>
        <begin position="358"/>
        <end position="381"/>
    </location>
</feature>
<dbReference type="EMBL" id="CAJPDS010000066">
    <property type="protein sequence ID" value="CAF9933109.1"/>
    <property type="molecule type" value="Genomic_DNA"/>
</dbReference>
<feature type="compositionally biased region" description="Polar residues" evidence="1">
    <location>
        <begin position="283"/>
        <end position="307"/>
    </location>
</feature>
<organism evidence="2 3">
    <name type="scientific">Heterodermia speciosa</name>
    <dbReference type="NCBI Taxonomy" id="116794"/>
    <lineage>
        <taxon>Eukaryota</taxon>
        <taxon>Fungi</taxon>
        <taxon>Dikarya</taxon>
        <taxon>Ascomycota</taxon>
        <taxon>Pezizomycotina</taxon>
        <taxon>Lecanoromycetes</taxon>
        <taxon>OSLEUM clade</taxon>
        <taxon>Lecanoromycetidae</taxon>
        <taxon>Caliciales</taxon>
        <taxon>Physciaceae</taxon>
        <taxon>Heterodermia</taxon>
    </lineage>
</organism>
<dbReference type="Proteomes" id="UP000664521">
    <property type="component" value="Unassembled WGS sequence"/>
</dbReference>
<keyword evidence="3" id="KW-1185">Reference proteome</keyword>
<feature type="region of interest" description="Disordered" evidence="1">
    <location>
        <begin position="245"/>
        <end position="307"/>
    </location>
</feature>
<sequence>MYPLATYADLSKTVIRAKDGGLHLVDPFWELSISSEKAAATNGSSVVAASIASLSRKATQNTLSMSQPSIQHPNFPRISAVSGSPIKSPDFMASITGSGITTPRSVIVTSSSALSAAKSTSEVEIQPSSSGIAIPAQTTTEPSSSIAQDIFGNPSVAATTMSASDGPVTYSKQIYSDLASLTGITIITTSADCSNSAGIIVPTSFTVIVGPGGVHWTPLCGGLPCPGGGPKAPPCLGILCPPNGGGSSGSSGGNNPSDPDDSNDPEPDDGDDDADGDGDDDTSATQSETKTSQPQTSDIPSSTSMMNSTRVLSTLATSTSARACAMLALPPDEDSDDSWPIYDNTTPLQAIGAVTTSIPTQESSESLSKDATPSIIPSTSTPLSTSESSVVLITSVPSVISQCNVHVWQGLGQEIGDPDVYLDVTITDASGAQIGASHDTEDWGSSLVLGSTLPGPLSVTPLEDKPDRAVKRVGGAILAGRPLHEDGPVSFGHADQAWDTSSGQCSVGGWDNGGAGEFFASFFTGDTSIPVRCEVPQDLMLGF</sequence>
<name>A0A8H3FYC0_9LECA</name>
<dbReference type="AlphaFoldDB" id="A0A8H3FYC0"/>
<comment type="caution">
    <text evidence="2">The sequence shown here is derived from an EMBL/GenBank/DDBJ whole genome shotgun (WGS) entry which is preliminary data.</text>
</comment>
<feature type="compositionally biased region" description="Acidic residues" evidence="1">
    <location>
        <begin position="258"/>
        <end position="282"/>
    </location>
</feature>
<gene>
    <name evidence="2" type="ORF">HETSPECPRED_008539</name>
</gene>
<feature type="compositionally biased region" description="Polar residues" evidence="1">
    <location>
        <begin position="358"/>
        <end position="371"/>
    </location>
</feature>
<protein>
    <submittedName>
        <fullName evidence="2">Uncharacterized protein</fullName>
    </submittedName>
</protein>
<accession>A0A8H3FYC0</accession>
<proteinExistence type="predicted"/>
<evidence type="ECO:0000313" key="3">
    <source>
        <dbReference type="Proteomes" id="UP000664521"/>
    </source>
</evidence>
<reference evidence="2" key="1">
    <citation type="submission" date="2021-03" db="EMBL/GenBank/DDBJ databases">
        <authorList>
            <person name="Tagirdzhanova G."/>
        </authorList>
    </citation>
    <scope>NUCLEOTIDE SEQUENCE</scope>
</reference>
<feature type="compositionally biased region" description="Low complexity" evidence="1">
    <location>
        <begin position="372"/>
        <end position="381"/>
    </location>
</feature>
<dbReference type="OrthoDB" id="4525925at2759"/>